<protein>
    <recommendedName>
        <fullName evidence="5">6-carboxy-5,6,7,8-tetrahydropterin synthase</fullName>
        <ecNumber evidence="4">4.1.2.50</ecNumber>
    </recommendedName>
    <alternativeName>
        <fullName evidence="9">Queuosine biosynthesis protein QueD</fullName>
    </alternativeName>
</protein>
<evidence type="ECO:0000256" key="3">
    <source>
        <dbReference type="ARBA" id="ARBA00008900"/>
    </source>
</evidence>
<dbReference type="InterPro" id="IPR038418">
    <property type="entry name" value="6-PTP_synth/QueD_sf"/>
</dbReference>
<dbReference type="Gene3D" id="3.30.479.10">
    <property type="entry name" value="6-pyruvoyl tetrahydropterin synthase/QueD"/>
    <property type="match status" value="1"/>
</dbReference>
<keyword evidence="8 11" id="KW-0456">Lyase</keyword>
<comment type="similarity">
    <text evidence="3">Belongs to the PTPS family. QueD subfamily.</text>
</comment>
<dbReference type="PANTHER" id="PTHR12589">
    <property type="entry name" value="PYRUVOYL TETRAHYDROBIOPTERIN SYNTHASE"/>
    <property type="match status" value="1"/>
</dbReference>
<dbReference type="EC" id="4.1.2.50" evidence="4"/>
<dbReference type="PATRIC" id="fig|83552.4.peg.13"/>
<evidence type="ECO:0000256" key="5">
    <source>
        <dbReference type="ARBA" id="ARBA00018141"/>
    </source>
</evidence>
<accession>A0A0C1CD36</accession>
<evidence type="ECO:0000256" key="1">
    <source>
        <dbReference type="ARBA" id="ARBA00001947"/>
    </source>
</evidence>
<evidence type="ECO:0000256" key="7">
    <source>
        <dbReference type="ARBA" id="ARBA00022833"/>
    </source>
</evidence>
<dbReference type="UniPathway" id="UPA00391"/>
<dbReference type="EMBL" id="JSAM01000004">
    <property type="protein sequence ID" value="KIA78765.1"/>
    <property type="molecule type" value="Genomic_DNA"/>
</dbReference>
<evidence type="ECO:0000256" key="6">
    <source>
        <dbReference type="ARBA" id="ARBA00022723"/>
    </source>
</evidence>
<dbReference type="InterPro" id="IPR007115">
    <property type="entry name" value="6-PTP_synth/QueD"/>
</dbReference>
<dbReference type="GO" id="GO:0046872">
    <property type="term" value="F:metal ion binding"/>
    <property type="evidence" value="ECO:0007669"/>
    <property type="project" value="UniProtKB-KW"/>
</dbReference>
<dbReference type="SUPFAM" id="SSF55620">
    <property type="entry name" value="Tetrahydrobiopterin biosynthesis enzymes-like"/>
    <property type="match status" value="1"/>
</dbReference>
<reference evidence="11 12" key="1">
    <citation type="journal article" date="2014" name="Mol. Biol. Evol.">
        <title>Massive expansion of Ubiquitination-related gene families within the Chlamydiae.</title>
        <authorList>
            <person name="Domman D."/>
            <person name="Collingro A."/>
            <person name="Lagkouvardos I."/>
            <person name="Gehre L."/>
            <person name="Weinmaier T."/>
            <person name="Rattei T."/>
            <person name="Subtil A."/>
            <person name="Horn M."/>
        </authorList>
    </citation>
    <scope>NUCLEOTIDE SEQUENCE [LARGE SCALE GENOMIC DNA]</scope>
    <source>
        <strain evidence="11 12">OEW1</strain>
    </source>
</reference>
<evidence type="ECO:0000256" key="9">
    <source>
        <dbReference type="ARBA" id="ARBA00031449"/>
    </source>
</evidence>
<evidence type="ECO:0000256" key="8">
    <source>
        <dbReference type="ARBA" id="ARBA00023239"/>
    </source>
</evidence>
<evidence type="ECO:0000256" key="2">
    <source>
        <dbReference type="ARBA" id="ARBA00005061"/>
    </source>
</evidence>
<name>A0A0C1CD36_9BACT</name>
<comment type="caution">
    <text evidence="11">The sequence shown here is derived from an EMBL/GenBank/DDBJ whole genome shotgun (WGS) entry which is preliminary data.</text>
</comment>
<comment type="pathway">
    <text evidence="2">Purine metabolism; 7-cyano-7-deazaguanine biosynthesis.</text>
</comment>
<comment type="cofactor">
    <cofactor evidence="1">
        <name>Zn(2+)</name>
        <dbReference type="ChEBI" id="CHEBI:29105"/>
    </cofactor>
</comment>
<keyword evidence="7" id="KW-0862">Zinc</keyword>
<organism evidence="11 12">
    <name type="scientific">Parachlamydia acanthamoebae</name>
    <dbReference type="NCBI Taxonomy" id="83552"/>
    <lineage>
        <taxon>Bacteria</taxon>
        <taxon>Pseudomonadati</taxon>
        <taxon>Chlamydiota</taxon>
        <taxon>Chlamydiia</taxon>
        <taxon>Parachlamydiales</taxon>
        <taxon>Parachlamydiaceae</taxon>
        <taxon>Parachlamydia</taxon>
    </lineage>
</organism>
<gene>
    <name evidence="11" type="primary">queD</name>
    <name evidence="11" type="ORF">DB43_DJ00020</name>
</gene>
<dbReference type="AlphaFoldDB" id="A0A0C1CD36"/>
<sequence>MLYNKEFKMNTVKCTRKIHFCAGHRVMNHENKCATAHGHNYYVHLTAEAPQLDSLGRVIDFSVLKEKVGGWIDEHWDHTFLVCEHDKELIQALRSLPRKKEPFICPFNPTAEEIAIYLLREVSPKVLAGSNVMITKVVVHETDNCYAEVSL</sequence>
<dbReference type="GO" id="GO:0070497">
    <property type="term" value="F:6-carboxytetrahydropterin synthase activity"/>
    <property type="evidence" value="ECO:0007669"/>
    <property type="project" value="UniProtKB-EC"/>
</dbReference>
<evidence type="ECO:0000313" key="11">
    <source>
        <dbReference type="EMBL" id="KIA78765.1"/>
    </source>
</evidence>
<dbReference type="Pfam" id="PF01242">
    <property type="entry name" value="PTPS"/>
    <property type="match status" value="1"/>
</dbReference>
<evidence type="ECO:0000256" key="10">
    <source>
        <dbReference type="ARBA" id="ARBA00048807"/>
    </source>
</evidence>
<comment type="catalytic activity">
    <reaction evidence="10">
        <text>7,8-dihydroneopterin 3'-triphosphate + H2O = 6-carboxy-5,6,7,8-tetrahydropterin + triphosphate + acetaldehyde + 2 H(+)</text>
        <dbReference type="Rhea" id="RHEA:27966"/>
        <dbReference type="ChEBI" id="CHEBI:15343"/>
        <dbReference type="ChEBI" id="CHEBI:15377"/>
        <dbReference type="ChEBI" id="CHEBI:15378"/>
        <dbReference type="ChEBI" id="CHEBI:18036"/>
        <dbReference type="ChEBI" id="CHEBI:58462"/>
        <dbReference type="ChEBI" id="CHEBI:61032"/>
        <dbReference type="EC" id="4.1.2.50"/>
    </reaction>
</comment>
<evidence type="ECO:0000313" key="12">
    <source>
        <dbReference type="Proteomes" id="UP000031307"/>
    </source>
</evidence>
<proteinExistence type="inferred from homology"/>
<dbReference type="Proteomes" id="UP000031307">
    <property type="component" value="Unassembled WGS sequence"/>
</dbReference>
<evidence type="ECO:0000256" key="4">
    <source>
        <dbReference type="ARBA" id="ARBA00012982"/>
    </source>
</evidence>
<dbReference type="PANTHER" id="PTHR12589:SF7">
    <property type="entry name" value="6-PYRUVOYL TETRAHYDROBIOPTERIN SYNTHASE"/>
    <property type="match status" value="1"/>
</dbReference>
<keyword evidence="6" id="KW-0479">Metal-binding</keyword>